<gene>
    <name evidence="3" type="ORF">Acr_28g0010350</name>
</gene>
<dbReference type="Proteomes" id="UP000585474">
    <property type="component" value="Unassembled WGS sequence"/>
</dbReference>
<dbReference type="AlphaFoldDB" id="A0A7J0HB50"/>
<proteinExistence type="predicted"/>
<organism evidence="3 4">
    <name type="scientific">Actinidia rufa</name>
    <dbReference type="NCBI Taxonomy" id="165716"/>
    <lineage>
        <taxon>Eukaryota</taxon>
        <taxon>Viridiplantae</taxon>
        <taxon>Streptophyta</taxon>
        <taxon>Embryophyta</taxon>
        <taxon>Tracheophyta</taxon>
        <taxon>Spermatophyta</taxon>
        <taxon>Magnoliopsida</taxon>
        <taxon>eudicotyledons</taxon>
        <taxon>Gunneridae</taxon>
        <taxon>Pentapetalae</taxon>
        <taxon>asterids</taxon>
        <taxon>Ericales</taxon>
        <taxon>Actinidiaceae</taxon>
        <taxon>Actinidia</taxon>
    </lineage>
</organism>
<dbReference type="EMBL" id="BJWL01000028">
    <property type="protein sequence ID" value="GFZ20330.1"/>
    <property type="molecule type" value="Genomic_DNA"/>
</dbReference>
<feature type="signal peptide" evidence="2">
    <location>
        <begin position="1"/>
        <end position="25"/>
    </location>
</feature>
<dbReference type="OrthoDB" id="2012132at2759"/>
<accession>A0A7J0HB50</accession>
<reference evidence="3 4" key="1">
    <citation type="submission" date="2019-07" db="EMBL/GenBank/DDBJ databases">
        <title>De Novo Assembly of kiwifruit Actinidia rufa.</title>
        <authorList>
            <person name="Sugita-Konishi S."/>
            <person name="Sato K."/>
            <person name="Mori E."/>
            <person name="Abe Y."/>
            <person name="Kisaki G."/>
            <person name="Hamano K."/>
            <person name="Suezawa K."/>
            <person name="Otani M."/>
            <person name="Fukuda T."/>
            <person name="Manabe T."/>
            <person name="Gomi K."/>
            <person name="Tabuchi M."/>
            <person name="Akimitsu K."/>
            <person name="Kataoka I."/>
        </authorList>
    </citation>
    <scope>NUCLEOTIDE SEQUENCE [LARGE SCALE GENOMIC DNA]</scope>
    <source>
        <strain evidence="4">cv. Fuchu</strain>
    </source>
</reference>
<sequence length="466" mass="50961">MARVVPMAWLFVCTLLLLLVVVAEAAPKVHKPKKVKCHDKKNFPDCYQRKDSLLPCELPSELYRRLFFLSVGVHTATTTTTTPPLHQKPPLHLHTPYPSPPPPPPPTSVPTLPSPPPPTSVPTLSSPPPPSTNVPTPPPSNLTPPPPNSYFHPPTTSLLTSIVNSTTTSFSEKSQMQEQKLRKMLLDGAYMSTPGCPDQCQVDCAICSPVCGCNKVGSICQDPRFVGADGISFYFHGKKDRDFCIVSDSNLHINAHFIGRRNCNMKRDFTWIQSLGILFDTHNLFVGAKKTSTWDDSIDRLELAFDGETIWLPSGKGAKWWPTTVSGVFITRSLDTNSVVIEVEGNFKIEATVVPITEKDSKIHNYGITQENCFAHLDLGFKFYSLSGDVNGVLGQTYGSSYVSKVKMGVLMPVLGGDKEFASSTLFSTDCQVSKFSGHFNSSEGSEYGSLNCASGMDGQGVVCKR</sequence>
<dbReference type="InterPro" id="IPR009646">
    <property type="entry name" value="Root_cap"/>
</dbReference>
<evidence type="ECO:0000313" key="4">
    <source>
        <dbReference type="Proteomes" id="UP000585474"/>
    </source>
</evidence>
<feature type="region of interest" description="Disordered" evidence="1">
    <location>
        <begin position="77"/>
        <end position="157"/>
    </location>
</feature>
<evidence type="ECO:0000256" key="1">
    <source>
        <dbReference type="SAM" id="MobiDB-lite"/>
    </source>
</evidence>
<dbReference type="Pfam" id="PF06830">
    <property type="entry name" value="Root_cap"/>
    <property type="match status" value="1"/>
</dbReference>
<keyword evidence="2" id="KW-0732">Signal</keyword>
<feature type="compositionally biased region" description="Low complexity" evidence="1">
    <location>
        <begin position="77"/>
        <end position="96"/>
    </location>
</feature>
<keyword evidence="4" id="KW-1185">Reference proteome</keyword>
<comment type="caution">
    <text evidence="3">The sequence shown here is derived from an EMBL/GenBank/DDBJ whole genome shotgun (WGS) entry which is preliminary data.</text>
</comment>
<feature type="compositionally biased region" description="Pro residues" evidence="1">
    <location>
        <begin position="97"/>
        <end position="148"/>
    </location>
</feature>
<dbReference type="PANTHER" id="PTHR31656">
    <property type="entry name" value="ROOT CAP DOMAIN-CONTAINING PROTEIN"/>
    <property type="match status" value="1"/>
</dbReference>
<feature type="chain" id="PRO_5029890271" evidence="2">
    <location>
        <begin position="26"/>
        <end position="466"/>
    </location>
</feature>
<protein>
    <submittedName>
        <fullName evidence="3">Late embryogenesis abundant protein-related</fullName>
    </submittedName>
</protein>
<evidence type="ECO:0000256" key="2">
    <source>
        <dbReference type="SAM" id="SignalP"/>
    </source>
</evidence>
<evidence type="ECO:0000313" key="3">
    <source>
        <dbReference type="EMBL" id="GFZ20330.1"/>
    </source>
</evidence>
<name>A0A7J0HB50_9ERIC</name>